<evidence type="ECO:0000313" key="3">
    <source>
        <dbReference type="Proteomes" id="UP000184241"/>
    </source>
</evidence>
<dbReference type="EMBL" id="FQXU01000013">
    <property type="protein sequence ID" value="SHI36153.1"/>
    <property type="molecule type" value="Genomic_DNA"/>
</dbReference>
<gene>
    <name evidence="2" type="ORF">SAMN02745941_03671</name>
</gene>
<feature type="domain" description="Thoeris anti-defense 2-like" evidence="1">
    <location>
        <begin position="82"/>
        <end position="157"/>
    </location>
</feature>
<sequence length="162" mass="18272">MNFDKAFKLMKDGLGIKLPSWAGYWFWDNEKETIIMHCKDGKKVDIRETQVVEYTLQNILSDEWIVADAGSTPVLGGTATFNFGEAIKYLKRGLKVARSGWNGKGMHLKLVPNGYYDVGLSIVEEPCEGLLPWIGMKTADNKFVPWLASQTDILAEDYTFVD</sequence>
<accession>A0A1M6AIV2</accession>
<dbReference type="InterPro" id="IPR021361">
    <property type="entry name" value="Tad2-like_dom"/>
</dbReference>
<evidence type="ECO:0000259" key="1">
    <source>
        <dbReference type="Pfam" id="PF11195"/>
    </source>
</evidence>
<dbReference type="Proteomes" id="UP000184241">
    <property type="component" value="Unassembled WGS sequence"/>
</dbReference>
<evidence type="ECO:0000313" key="2">
    <source>
        <dbReference type="EMBL" id="SHI36153.1"/>
    </source>
</evidence>
<name>A0A1M6AIV2_9CLOT</name>
<dbReference type="RefSeq" id="WP_073021880.1">
    <property type="nucleotide sequence ID" value="NZ_FQXU01000013.1"/>
</dbReference>
<proteinExistence type="predicted"/>
<organism evidence="2 3">
    <name type="scientific">Clostridium intestinale DSM 6191</name>
    <dbReference type="NCBI Taxonomy" id="1121320"/>
    <lineage>
        <taxon>Bacteria</taxon>
        <taxon>Bacillati</taxon>
        <taxon>Bacillota</taxon>
        <taxon>Clostridia</taxon>
        <taxon>Eubacteriales</taxon>
        <taxon>Clostridiaceae</taxon>
        <taxon>Clostridium</taxon>
    </lineage>
</organism>
<protein>
    <recommendedName>
        <fullName evidence="1">Thoeris anti-defense 2-like domain-containing protein</fullName>
    </recommendedName>
</protein>
<dbReference type="AlphaFoldDB" id="A0A1M6AIV2"/>
<dbReference type="Pfam" id="PF11195">
    <property type="entry name" value="Tad2-like"/>
    <property type="match status" value="1"/>
</dbReference>
<reference evidence="2 3" key="1">
    <citation type="submission" date="2016-11" db="EMBL/GenBank/DDBJ databases">
        <authorList>
            <person name="Jaros S."/>
            <person name="Januszkiewicz K."/>
            <person name="Wedrychowicz H."/>
        </authorList>
    </citation>
    <scope>NUCLEOTIDE SEQUENCE [LARGE SCALE GENOMIC DNA]</scope>
    <source>
        <strain evidence="2 3">DSM 6191</strain>
    </source>
</reference>